<comment type="caution">
    <text evidence="2">The sequence shown here is derived from an EMBL/GenBank/DDBJ whole genome shotgun (WGS) entry which is preliminary data.</text>
</comment>
<dbReference type="EMBL" id="PFMD01000063">
    <property type="protein sequence ID" value="PIY95957.1"/>
    <property type="molecule type" value="Genomic_DNA"/>
</dbReference>
<sequence>MKAMLVTLLVACVAFSVNAGAAITENAKADTFYWENPRADTLQHPFDEAIRNCPEIPEELKERIIAAYPDSFNVKFVQKGQEIEDWMYFGDYEIEYNVVNSWEGMLYQDGWPFREVPDIGMVWEKSILMEKTVTRDSVTITTEITWLRIRVWQWCHNISGTTLVEVNQEFIPKREPPPKKTEIVKEEPLPEPEKISPFSISFIAKISHENNSEKPFMTRRFEEVGVGTRFGFFLNDNTRLETDVWVTARQHTVDNGFHHSWQLPLLEIQPKLSWKPTWWSYLLVSDAVTFSTRKLSTNTWFVMGQAHFAFLDKGCFQPMLQPAFSRTDTWPDFLSTKEEYPTSRARYREFNLSLQLVNFNWGRFGFRLGPEVAWADFVKTRVDSSLAVTHDLQFLSEVRPAYGGGFAQVTLPWESTYFKVSLRREHIDADIYLTTPEGSYWNSNDYEQWKLTVGFFKGIRWDLFR</sequence>
<name>A0A2M7RHC2_9BACT</name>
<dbReference type="SUPFAM" id="SSF56935">
    <property type="entry name" value="Porins"/>
    <property type="match status" value="1"/>
</dbReference>
<organism evidence="2 3">
    <name type="scientific">Candidatus Kerfeldbacteria bacterium CG_4_10_14_0_8_um_filter_42_10</name>
    <dbReference type="NCBI Taxonomy" id="2014248"/>
    <lineage>
        <taxon>Bacteria</taxon>
        <taxon>Candidatus Kerfeldiibacteriota</taxon>
    </lineage>
</organism>
<dbReference type="Proteomes" id="UP000230779">
    <property type="component" value="Unassembled WGS sequence"/>
</dbReference>
<accession>A0A2M7RHC2</accession>
<dbReference type="AlphaFoldDB" id="A0A2M7RHC2"/>
<gene>
    <name evidence="2" type="ORF">COY66_05475</name>
</gene>
<feature type="chain" id="PRO_5014954522" evidence="1">
    <location>
        <begin position="22"/>
        <end position="465"/>
    </location>
</feature>
<evidence type="ECO:0000313" key="2">
    <source>
        <dbReference type="EMBL" id="PIY95957.1"/>
    </source>
</evidence>
<protein>
    <submittedName>
        <fullName evidence="2">Uncharacterized protein</fullName>
    </submittedName>
</protein>
<proteinExistence type="predicted"/>
<reference evidence="2 3" key="1">
    <citation type="submission" date="2017-09" db="EMBL/GenBank/DDBJ databases">
        <title>Depth-based differentiation of microbial function through sediment-hosted aquifers and enrichment of novel symbionts in the deep terrestrial subsurface.</title>
        <authorList>
            <person name="Probst A.J."/>
            <person name="Ladd B."/>
            <person name="Jarett J.K."/>
            <person name="Geller-Mcgrath D.E."/>
            <person name="Sieber C.M."/>
            <person name="Emerson J.B."/>
            <person name="Anantharaman K."/>
            <person name="Thomas B.C."/>
            <person name="Malmstrom R."/>
            <person name="Stieglmeier M."/>
            <person name="Klingl A."/>
            <person name="Woyke T."/>
            <person name="Ryan C.M."/>
            <person name="Banfield J.F."/>
        </authorList>
    </citation>
    <scope>NUCLEOTIDE SEQUENCE [LARGE SCALE GENOMIC DNA]</scope>
    <source>
        <strain evidence="2">CG_4_10_14_0_8_um_filter_42_10</strain>
    </source>
</reference>
<keyword evidence="1" id="KW-0732">Signal</keyword>
<feature type="signal peptide" evidence="1">
    <location>
        <begin position="1"/>
        <end position="21"/>
    </location>
</feature>
<evidence type="ECO:0000256" key="1">
    <source>
        <dbReference type="SAM" id="SignalP"/>
    </source>
</evidence>
<evidence type="ECO:0000313" key="3">
    <source>
        <dbReference type="Proteomes" id="UP000230779"/>
    </source>
</evidence>